<protein>
    <submittedName>
        <fullName evidence="1">Uncharacterized protein</fullName>
    </submittedName>
</protein>
<reference evidence="1 2" key="1">
    <citation type="journal article" date="2021" name="Hortic Res">
        <title>Chromosome-scale assembly of the Dendrobium chrysotoxum genome enhances the understanding of orchid evolution.</title>
        <authorList>
            <person name="Zhang Y."/>
            <person name="Zhang G.Q."/>
            <person name="Zhang D."/>
            <person name="Liu X.D."/>
            <person name="Xu X.Y."/>
            <person name="Sun W.H."/>
            <person name="Yu X."/>
            <person name="Zhu X."/>
            <person name="Wang Z.W."/>
            <person name="Zhao X."/>
            <person name="Zhong W.Y."/>
            <person name="Chen H."/>
            <person name="Yin W.L."/>
            <person name="Huang T."/>
            <person name="Niu S.C."/>
            <person name="Liu Z.J."/>
        </authorList>
    </citation>
    <scope>NUCLEOTIDE SEQUENCE [LARGE SCALE GENOMIC DNA]</scope>
    <source>
        <strain evidence="1">Lindl</strain>
    </source>
</reference>
<organism evidence="1 2">
    <name type="scientific">Dendrobium chrysotoxum</name>
    <name type="common">Orchid</name>
    <dbReference type="NCBI Taxonomy" id="161865"/>
    <lineage>
        <taxon>Eukaryota</taxon>
        <taxon>Viridiplantae</taxon>
        <taxon>Streptophyta</taxon>
        <taxon>Embryophyta</taxon>
        <taxon>Tracheophyta</taxon>
        <taxon>Spermatophyta</taxon>
        <taxon>Magnoliopsida</taxon>
        <taxon>Liliopsida</taxon>
        <taxon>Asparagales</taxon>
        <taxon>Orchidaceae</taxon>
        <taxon>Epidendroideae</taxon>
        <taxon>Malaxideae</taxon>
        <taxon>Dendrobiinae</taxon>
        <taxon>Dendrobium</taxon>
    </lineage>
</organism>
<comment type="caution">
    <text evidence="1">The sequence shown here is derived from an EMBL/GenBank/DDBJ whole genome shotgun (WGS) entry which is preliminary data.</text>
</comment>
<proteinExistence type="predicted"/>
<evidence type="ECO:0000313" key="2">
    <source>
        <dbReference type="Proteomes" id="UP000775213"/>
    </source>
</evidence>
<dbReference type="AlphaFoldDB" id="A0AAV7HKA2"/>
<gene>
    <name evidence="1" type="ORF">IEQ34_002768</name>
</gene>
<dbReference type="Proteomes" id="UP000775213">
    <property type="component" value="Unassembled WGS sequence"/>
</dbReference>
<sequence>MLELVFAAALSAAPLTLYIPPVRSLNPFIEKIELFVRENSGLYTNRAVPLLRFGFRRIFTALFQALSWQKMTAGKLLGGGRENSDLQLWVAGDSNDGREMGTCRAEAGWR</sequence>
<accession>A0AAV7HKA2</accession>
<dbReference type="EMBL" id="JAGFBR010000004">
    <property type="protein sequence ID" value="KAH0467735.1"/>
    <property type="molecule type" value="Genomic_DNA"/>
</dbReference>
<evidence type="ECO:0000313" key="1">
    <source>
        <dbReference type="EMBL" id="KAH0467735.1"/>
    </source>
</evidence>
<name>A0AAV7HKA2_DENCH</name>
<keyword evidence="2" id="KW-1185">Reference proteome</keyword>
<dbReference type="PANTHER" id="PTHR36616:SF4">
    <property type="entry name" value="OS03G0174800 PROTEIN"/>
    <property type="match status" value="1"/>
</dbReference>
<dbReference type="PANTHER" id="PTHR36616">
    <property type="entry name" value="BNAC07G32700D PROTEIN"/>
    <property type="match status" value="1"/>
</dbReference>